<dbReference type="PROSITE" id="PS51462">
    <property type="entry name" value="NUDIX"/>
    <property type="match status" value="1"/>
</dbReference>
<dbReference type="PANTHER" id="PTHR43222:SF2">
    <property type="entry name" value="NUDIX HYDROLASE 23, CHLOROPLASTIC"/>
    <property type="match status" value="1"/>
</dbReference>
<reference evidence="6" key="1">
    <citation type="journal article" date="2022" name="Front. Microbiol.">
        <title>New perspectives on an old grouping: The genomic and phenotypic variability of Oxalobacter formigenes and the implications for calcium oxalate stone prevention.</title>
        <authorList>
            <person name="Chmiel J.A."/>
            <person name="Carr C."/>
            <person name="Stuivenberg G.A."/>
            <person name="Venema R."/>
            <person name="Chanyi R.M."/>
            <person name="Al K.F."/>
            <person name="Giguere D."/>
            <person name="Say H."/>
            <person name="Akouris P.P."/>
            <person name="Dominguez Romero S.A."/>
            <person name="Kwong A."/>
            <person name="Tai V."/>
            <person name="Koval S.F."/>
            <person name="Razvi H."/>
            <person name="Bjazevic J."/>
            <person name="Burton J.P."/>
        </authorList>
    </citation>
    <scope>NUCLEOTIDE SEQUENCE</scope>
    <source>
        <strain evidence="6">WoOx3</strain>
    </source>
</reference>
<dbReference type="InterPro" id="IPR020476">
    <property type="entry name" value="Nudix_hydrolase"/>
</dbReference>
<dbReference type="InterPro" id="IPR015797">
    <property type="entry name" value="NUDIX_hydrolase-like_dom_sf"/>
</dbReference>
<keyword evidence="2 4" id="KW-0378">Hydrolase</keyword>
<evidence type="ECO:0000256" key="1">
    <source>
        <dbReference type="ARBA" id="ARBA00001946"/>
    </source>
</evidence>
<dbReference type="Gene3D" id="2.20.70.10">
    <property type="match status" value="1"/>
</dbReference>
<dbReference type="Gene3D" id="3.90.79.10">
    <property type="entry name" value="Nucleoside Triphosphate Pyrophosphohydrolase"/>
    <property type="match status" value="1"/>
</dbReference>
<comment type="cofactor">
    <cofactor evidence="1">
        <name>Mg(2+)</name>
        <dbReference type="ChEBI" id="CHEBI:18420"/>
    </cofactor>
</comment>
<keyword evidence="7" id="KW-1185">Reference proteome</keyword>
<keyword evidence="3" id="KW-0460">Magnesium</keyword>
<dbReference type="GO" id="GO:0016787">
    <property type="term" value="F:hydrolase activity"/>
    <property type="evidence" value="ECO:0007669"/>
    <property type="project" value="UniProtKB-KW"/>
</dbReference>
<proteinExistence type="inferred from homology"/>
<name>A0A9E9P460_9BURK</name>
<dbReference type="CDD" id="cd04511">
    <property type="entry name" value="NUDIX_Hydrolase"/>
    <property type="match status" value="1"/>
</dbReference>
<gene>
    <name evidence="6" type="ORF">NB640_04755</name>
</gene>
<dbReference type="SUPFAM" id="SSF55811">
    <property type="entry name" value="Nudix"/>
    <property type="match status" value="1"/>
</dbReference>
<dbReference type="InterPro" id="IPR020084">
    <property type="entry name" value="NUDIX_hydrolase_CS"/>
</dbReference>
<dbReference type="EMBL" id="CP098242">
    <property type="protein sequence ID" value="WAW10950.1"/>
    <property type="molecule type" value="Genomic_DNA"/>
</dbReference>
<dbReference type="Pfam" id="PF14803">
    <property type="entry name" value="Zn_ribbon_Nudix"/>
    <property type="match status" value="1"/>
</dbReference>
<accession>A0A9E9P460</accession>
<feature type="domain" description="Nudix hydrolase" evidence="5">
    <location>
        <begin position="36"/>
        <end position="163"/>
    </location>
</feature>
<dbReference type="InterPro" id="IPR000086">
    <property type="entry name" value="NUDIX_hydrolase_dom"/>
</dbReference>
<dbReference type="PROSITE" id="PS00893">
    <property type="entry name" value="NUDIX_BOX"/>
    <property type="match status" value="1"/>
</dbReference>
<evidence type="ECO:0000259" key="5">
    <source>
        <dbReference type="PROSITE" id="PS51462"/>
    </source>
</evidence>
<protein>
    <submittedName>
        <fullName evidence="6">NUDIX hydrolase</fullName>
    </submittedName>
</protein>
<dbReference type="PRINTS" id="PR00502">
    <property type="entry name" value="NUDIXFAMILY"/>
</dbReference>
<comment type="similarity">
    <text evidence="4">Belongs to the Nudix hydrolase family.</text>
</comment>
<evidence type="ECO:0000313" key="6">
    <source>
        <dbReference type="EMBL" id="WAW10950.1"/>
    </source>
</evidence>
<evidence type="ECO:0000256" key="2">
    <source>
        <dbReference type="ARBA" id="ARBA00022801"/>
    </source>
</evidence>
<dbReference type="Pfam" id="PF00293">
    <property type="entry name" value="NUDIX"/>
    <property type="match status" value="1"/>
</dbReference>
<dbReference type="AlphaFoldDB" id="A0A9E9P460"/>
<evidence type="ECO:0000256" key="3">
    <source>
        <dbReference type="ARBA" id="ARBA00022842"/>
    </source>
</evidence>
<dbReference type="Proteomes" id="UP001156215">
    <property type="component" value="Chromosome"/>
</dbReference>
<dbReference type="KEGG" id="ovb:NB640_04755"/>
<evidence type="ECO:0000313" key="7">
    <source>
        <dbReference type="Proteomes" id="UP001156215"/>
    </source>
</evidence>
<dbReference type="PANTHER" id="PTHR43222">
    <property type="entry name" value="NUDIX HYDROLASE 23"/>
    <property type="match status" value="1"/>
</dbReference>
<organism evidence="6 7">
    <name type="scientific">Oxalobacter vibrioformis</name>
    <dbReference type="NCBI Taxonomy" id="933080"/>
    <lineage>
        <taxon>Bacteria</taxon>
        <taxon>Pseudomonadati</taxon>
        <taxon>Pseudomonadota</taxon>
        <taxon>Betaproteobacteria</taxon>
        <taxon>Burkholderiales</taxon>
        <taxon>Oxalobacteraceae</taxon>
        <taxon>Oxalobacter</taxon>
    </lineage>
</organism>
<evidence type="ECO:0000256" key="4">
    <source>
        <dbReference type="RuleBase" id="RU003476"/>
    </source>
</evidence>
<sequence>MKFCSQCAHPVVFDIPLDDTLPRYICKNCKTIHYQNPKIVVNTIPFWKEEKELSVLLCLRAIEPRLGFWTLPGGFMENNETTKEGALRETEEEAGADIVMGDLFALMNLPTVQQVHLFYLAELKSLSFAPGLETLETQMFTETEIPWDEIAFTSTRQALELFFSDQQKALNGQSRLHSVDLKRLVYPT</sequence>
<dbReference type="RefSeq" id="WP_269310026.1">
    <property type="nucleotide sequence ID" value="NZ_CP098242.1"/>
</dbReference>
<dbReference type="InterPro" id="IPR029401">
    <property type="entry name" value="Nudix_N"/>
</dbReference>